<reference evidence="1 2" key="1">
    <citation type="submission" date="2014-05" db="EMBL/GenBank/DDBJ databases">
        <title>Draft Genome Sequence of Kitasatospora cheerisanensis KCTC 2395.</title>
        <authorList>
            <person name="Nam D.H."/>
        </authorList>
    </citation>
    <scope>NUCLEOTIDE SEQUENCE [LARGE SCALE GENOMIC DNA]</scope>
    <source>
        <strain evidence="1 2">KCTC 2395</strain>
    </source>
</reference>
<dbReference type="AlphaFoldDB" id="A0A066Z407"/>
<dbReference type="RefSeq" id="WP_035857929.1">
    <property type="nucleotide sequence ID" value="NZ_KK853997.1"/>
</dbReference>
<accession>A0A066Z407</accession>
<dbReference type="EMBL" id="JNBY01000003">
    <property type="protein sequence ID" value="KDN88197.1"/>
    <property type="molecule type" value="Genomic_DNA"/>
</dbReference>
<evidence type="ECO:0000313" key="2">
    <source>
        <dbReference type="Proteomes" id="UP000027178"/>
    </source>
</evidence>
<protein>
    <submittedName>
        <fullName evidence="1">Uncharacterized protein</fullName>
    </submittedName>
</protein>
<organism evidence="1 2">
    <name type="scientific">Kitasatospora cheerisanensis KCTC 2395</name>
    <dbReference type="NCBI Taxonomy" id="1348663"/>
    <lineage>
        <taxon>Bacteria</taxon>
        <taxon>Bacillati</taxon>
        <taxon>Actinomycetota</taxon>
        <taxon>Actinomycetes</taxon>
        <taxon>Kitasatosporales</taxon>
        <taxon>Streptomycetaceae</taxon>
        <taxon>Kitasatospora</taxon>
    </lineage>
</organism>
<dbReference type="OrthoDB" id="3872745at2"/>
<comment type="caution">
    <text evidence="1">The sequence shown here is derived from an EMBL/GenBank/DDBJ whole genome shotgun (WGS) entry which is preliminary data.</text>
</comment>
<evidence type="ECO:0000313" key="1">
    <source>
        <dbReference type="EMBL" id="KDN88197.1"/>
    </source>
</evidence>
<name>A0A066Z407_9ACTN</name>
<dbReference type="PATRIC" id="fig|1348663.4.peg.33"/>
<dbReference type="HOGENOM" id="CLU_1218452_0_0_11"/>
<proteinExistence type="predicted"/>
<gene>
    <name evidence="1" type="ORF">KCH_00470</name>
</gene>
<sequence>MFELLPGAGVVLPAEVGTLGLGADVRTAVEVLAGLGPVRPLPGAPWIHTSRWGDVEVAVHADPADRAAAVPGEPLVRSVVLSRGGAASGVPGGTPVVLGDVDLFGYPAAEVVEALGDHRPPGLELRAGDGRGYITGVALHATPPTAPTGRRARTAAEAAEAERALAGHEPLWTTERDQWQLLEAGGGHLPCRRDDPQSILLICNEAVARRVVAAMLAAGVEVVPEQP</sequence>
<dbReference type="Proteomes" id="UP000027178">
    <property type="component" value="Unassembled WGS sequence"/>
</dbReference>
<dbReference type="eggNOG" id="ENOG5031T2X">
    <property type="taxonomic scope" value="Bacteria"/>
</dbReference>
<keyword evidence="2" id="KW-1185">Reference proteome</keyword>